<gene>
    <name evidence="8" type="ORF">DFQ27_003234</name>
</gene>
<dbReference type="InterPro" id="IPR018170">
    <property type="entry name" value="Aldo/ket_reductase_CS"/>
</dbReference>
<dbReference type="SUPFAM" id="SSF51430">
    <property type="entry name" value="NAD(P)-linked oxidoreductase"/>
    <property type="match status" value="1"/>
</dbReference>
<keyword evidence="3" id="KW-0560">Oxidoreductase</keyword>
<evidence type="ECO:0000256" key="6">
    <source>
        <dbReference type="PIRSR" id="PIRSR000097-3"/>
    </source>
</evidence>
<dbReference type="GO" id="GO:0016491">
    <property type="term" value="F:oxidoreductase activity"/>
    <property type="evidence" value="ECO:0007669"/>
    <property type="project" value="UniProtKB-KW"/>
</dbReference>
<feature type="binding site" evidence="5">
    <location>
        <position position="109"/>
    </location>
    <ligand>
        <name>substrate</name>
    </ligand>
</feature>
<evidence type="ECO:0000256" key="4">
    <source>
        <dbReference type="PIRSR" id="PIRSR000097-1"/>
    </source>
</evidence>
<accession>A0A9P6Q8R0</accession>
<evidence type="ECO:0000313" key="8">
    <source>
        <dbReference type="EMBL" id="KAG0260989.1"/>
    </source>
</evidence>
<protein>
    <recommendedName>
        <fullName evidence="7">NADP-dependent oxidoreductase domain-containing protein</fullName>
    </recommendedName>
</protein>
<evidence type="ECO:0000256" key="2">
    <source>
        <dbReference type="ARBA" id="ARBA00022857"/>
    </source>
</evidence>
<feature type="active site" description="Proton donor" evidence="4">
    <location>
        <position position="51"/>
    </location>
</feature>
<name>A0A9P6Q8R0_9FUNG</name>
<dbReference type="InterPro" id="IPR020471">
    <property type="entry name" value="AKR"/>
</dbReference>
<dbReference type="PRINTS" id="PR00069">
    <property type="entry name" value="ALDKETRDTASE"/>
</dbReference>
<dbReference type="PROSITE" id="PS00062">
    <property type="entry name" value="ALDOKETO_REDUCTASE_2"/>
    <property type="match status" value="1"/>
</dbReference>
<dbReference type="Pfam" id="PF00248">
    <property type="entry name" value="Aldo_ket_red"/>
    <property type="match status" value="1"/>
</dbReference>
<comment type="similarity">
    <text evidence="1">Belongs to the aldo/keto reductase family.</text>
</comment>
<dbReference type="InterPro" id="IPR036812">
    <property type="entry name" value="NAD(P)_OxRdtase_dom_sf"/>
</dbReference>
<evidence type="ECO:0000313" key="9">
    <source>
        <dbReference type="Proteomes" id="UP000807716"/>
    </source>
</evidence>
<dbReference type="EMBL" id="JAAAJB010000231">
    <property type="protein sequence ID" value="KAG0260989.1"/>
    <property type="molecule type" value="Genomic_DNA"/>
</dbReference>
<proteinExistence type="inferred from homology"/>
<dbReference type="Gene3D" id="3.20.20.100">
    <property type="entry name" value="NADP-dependent oxidoreductase domain"/>
    <property type="match status" value="1"/>
</dbReference>
<dbReference type="InterPro" id="IPR023210">
    <property type="entry name" value="NADP_OxRdtase_dom"/>
</dbReference>
<keyword evidence="9" id="KW-1185">Reference proteome</keyword>
<dbReference type="Proteomes" id="UP000807716">
    <property type="component" value="Unassembled WGS sequence"/>
</dbReference>
<reference evidence="8" key="1">
    <citation type="journal article" date="2020" name="Fungal Divers.">
        <title>Resolving the Mortierellaceae phylogeny through synthesis of multi-gene phylogenetics and phylogenomics.</title>
        <authorList>
            <person name="Vandepol N."/>
            <person name="Liber J."/>
            <person name="Desiro A."/>
            <person name="Na H."/>
            <person name="Kennedy M."/>
            <person name="Barry K."/>
            <person name="Grigoriev I.V."/>
            <person name="Miller A.N."/>
            <person name="O'Donnell K."/>
            <person name="Stajich J.E."/>
            <person name="Bonito G."/>
        </authorList>
    </citation>
    <scope>NUCLEOTIDE SEQUENCE</scope>
    <source>
        <strain evidence="8">BC1065</strain>
    </source>
</reference>
<evidence type="ECO:0000256" key="1">
    <source>
        <dbReference type="ARBA" id="ARBA00007905"/>
    </source>
</evidence>
<dbReference type="PANTHER" id="PTHR11732">
    <property type="entry name" value="ALDO/KETO REDUCTASE"/>
    <property type="match status" value="1"/>
</dbReference>
<evidence type="ECO:0000259" key="7">
    <source>
        <dbReference type="Pfam" id="PF00248"/>
    </source>
</evidence>
<dbReference type="PROSITE" id="PS00798">
    <property type="entry name" value="ALDOKETO_REDUCTASE_1"/>
    <property type="match status" value="1"/>
</dbReference>
<dbReference type="OrthoDB" id="416253at2759"/>
<comment type="caution">
    <text evidence="8">The sequence shown here is derived from an EMBL/GenBank/DDBJ whole genome shotgun (WGS) entry which is preliminary data.</text>
</comment>
<sequence length="299" mass="33287">MSLGRVTKLNNGVTMPLVGLGTWQSSTQQVGAAVSHALKVGYRHIDTAWIYGNEKQVGEAIRDSGIPRKEIFVTTKLWNHKHRAQDVHAAFETSLQNLGLDYLDLYLIHWPCAFQAGDVAFPKGADGKPILEETDFTETWKAMEQLLDTGKVRAIGVSNFSVKNLEKLLKTAKVVPAVNQVEMHPELPQWGLLEYCRSKGIHMTAYSPLGSTDSALMKRPTLTEIAKKYDTQNANILISWAAQRGTSVIPKSVTLSRVENNFKDLELDAGDVAFLNTIADDGVHRYCVPDWEYDIFGEL</sequence>
<dbReference type="AlphaFoldDB" id="A0A9P6Q8R0"/>
<evidence type="ECO:0000256" key="5">
    <source>
        <dbReference type="PIRSR" id="PIRSR000097-2"/>
    </source>
</evidence>
<feature type="site" description="Lowers pKa of active site Tyr" evidence="6">
    <location>
        <position position="76"/>
    </location>
</feature>
<dbReference type="PIRSF" id="PIRSF000097">
    <property type="entry name" value="AKR"/>
    <property type="match status" value="1"/>
</dbReference>
<evidence type="ECO:0000256" key="3">
    <source>
        <dbReference type="ARBA" id="ARBA00023002"/>
    </source>
</evidence>
<organism evidence="8 9">
    <name type="scientific">Actinomortierella ambigua</name>
    <dbReference type="NCBI Taxonomy" id="1343610"/>
    <lineage>
        <taxon>Eukaryota</taxon>
        <taxon>Fungi</taxon>
        <taxon>Fungi incertae sedis</taxon>
        <taxon>Mucoromycota</taxon>
        <taxon>Mortierellomycotina</taxon>
        <taxon>Mortierellomycetes</taxon>
        <taxon>Mortierellales</taxon>
        <taxon>Mortierellaceae</taxon>
        <taxon>Actinomortierella</taxon>
    </lineage>
</organism>
<feature type="domain" description="NADP-dependent oxidoreductase" evidence="7">
    <location>
        <begin position="19"/>
        <end position="275"/>
    </location>
</feature>
<keyword evidence="2" id="KW-0521">NADP</keyword>
<dbReference type="FunFam" id="3.20.20.100:FF:000006">
    <property type="entry name" value="Aldo-keto reductase family 1 member A1"/>
    <property type="match status" value="1"/>
</dbReference>